<protein>
    <recommendedName>
        <fullName evidence="2">Cell wall hydrolase SleB domain-containing protein</fullName>
    </recommendedName>
</protein>
<dbReference type="InterPro" id="IPR011105">
    <property type="entry name" value="Cell_wall_hydrolase_SleB"/>
</dbReference>
<dbReference type="GO" id="GO:0016787">
    <property type="term" value="F:hydrolase activity"/>
    <property type="evidence" value="ECO:0007669"/>
    <property type="project" value="InterPro"/>
</dbReference>
<gene>
    <name evidence="3" type="ORF">FHS94_000889</name>
</gene>
<name>A0A7W9ETE0_9SPHN</name>
<feature type="region of interest" description="Disordered" evidence="1">
    <location>
        <begin position="391"/>
        <end position="438"/>
    </location>
</feature>
<proteinExistence type="predicted"/>
<dbReference type="AlphaFoldDB" id="A0A7W9ETE0"/>
<evidence type="ECO:0000313" key="4">
    <source>
        <dbReference type="Proteomes" id="UP000546200"/>
    </source>
</evidence>
<organism evidence="3 4">
    <name type="scientific">Sphingomonas aerophila</name>
    <dbReference type="NCBI Taxonomy" id="1344948"/>
    <lineage>
        <taxon>Bacteria</taxon>
        <taxon>Pseudomonadati</taxon>
        <taxon>Pseudomonadota</taxon>
        <taxon>Alphaproteobacteria</taxon>
        <taxon>Sphingomonadales</taxon>
        <taxon>Sphingomonadaceae</taxon>
        <taxon>Sphingomonas</taxon>
    </lineage>
</organism>
<evidence type="ECO:0000313" key="3">
    <source>
        <dbReference type="EMBL" id="MBB5714066.1"/>
    </source>
</evidence>
<dbReference type="EMBL" id="JACIJK010000002">
    <property type="protein sequence ID" value="MBB5714066.1"/>
    <property type="molecule type" value="Genomic_DNA"/>
</dbReference>
<feature type="domain" description="Cell wall hydrolase SleB" evidence="2">
    <location>
        <begin position="116"/>
        <end position="225"/>
    </location>
</feature>
<dbReference type="RefSeq" id="WP_184055042.1">
    <property type="nucleotide sequence ID" value="NZ_JACIJK010000002.1"/>
</dbReference>
<sequence length="438" mass="46854">MTSRPLLLALAGIATFAVTVPAWVVSHPPRIEPARARPAALARLRQHVVAPTELPPVEPIKFVDLPADEARAFNATVPFSTAPNPPARPFRFLGKPEERARATDCLAAAVVYEAGDDAVGERAVAQVILNRLRHPAFPKTVCGVVFEGAERTTGCQFTFTCDHALTRWTPNEAAWRRAREVAAAALAGSVYKPVGYATHYHTDWVVPYWQASLDKITAVHTHLFFRWSGWWGTPPAFNRSQSGAEPTITELAVLSDAHRTGAALAEADAALGEAAIASLAAAVVGTPSNAGPDADGFVAVLDARAPSDTFRATAEQTCGDRPHCKFLGWVSAQQVPKSADAVTPDQMNFMSFSYLRDRASGFEKALYNCRQFKRADPRDCMKQQVALTIPPVAGTGTKNDGAVPAAGGQARVPEDLPGVRRRTPAPAPSPSSLATPQT</sequence>
<evidence type="ECO:0000259" key="2">
    <source>
        <dbReference type="Pfam" id="PF07486"/>
    </source>
</evidence>
<evidence type="ECO:0000256" key="1">
    <source>
        <dbReference type="SAM" id="MobiDB-lite"/>
    </source>
</evidence>
<dbReference type="Pfam" id="PF07486">
    <property type="entry name" value="Hydrolase_2"/>
    <property type="match status" value="1"/>
</dbReference>
<dbReference type="Gene3D" id="1.10.10.2520">
    <property type="entry name" value="Cell wall hydrolase SleB, domain 1"/>
    <property type="match status" value="1"/>
</dbReference>
<comment type="caution">
    <text evidence="3">The sequence shown here is derived from an EMBL/GenBank/DDBJ whole genome shotgun (WGS) entry which is preliminary data.</text>
</comment>
<reference evidence="3 4" key="1">
    <citation type="submission" date="2020-08" db="EMBL/GenBank/DDBJ databases">
        <title>Genomic Encyclopedia of Type Strains, Phase IV (KMG-IV): sequencing the most valuable type-strain genomes for metagenomic binning, comparative biology and taxonomic classification.</title>
        <authorList>
            <person name="Goeker M."/>
        </authorList>
    </citation>
    <scope>NUCLEOTIDE SEQUENCE [LARGE SCALE GENOMIC DNA]</scope>
    <source>
        <strain evidence="3 4">DSM 100044</strain>
    </source>
</reference>
<keyword evidence="4" id="KW-1185">Reference proteome</keyword>
<accession>A0A7W9ETE0</accession>
<dbReference type="InterPro" id="IPR042047">
    <property type="entry name" value="SleB_dom1"/>
</dbReference>
<dbReference type="Proteomes" id="UP000546200">
    <property type="component" value="Unassembled WGS sequence"/>
</dbReference>